<keyword evidence="4" id="KW-1185">Reference proteome</keyword>
<keyword evidence="2" id="KW-0812">Transmembrane</keyword>
<evidence type="ECO:0000256" key="2">
    <source>
        <dbReference type="SAM" id="Phobius"/>
    </source>
</evidence>
<feature type="transmembrane region" description="Helical" evidence="2">
    <location>
        <begin position="33"/>
        <end position="52"/>
    </location>
</feature>
<comment type="caution">
    <text evidence="3">The sequence shown here is derived from an EMBL/GenBank/DDBJ whole genome shotgun (WGS) entry which is preliminary data.</text>
</comment>
<name>A0A3L7E0V7_9GAMM</name>
<proteinExistence type="predicted"/>
<reference evidence="3 4" key="1">
    <citation type="submission" date="2018-07" db="EMBL/GenBank/DDBJ databases">
        <title>Halioglobus sp. genome submission.</title>
        <authorList>
            <person name="Ye M.-Q."/>
            <person name="Du Z.-J."/>
        </authorList>
    </citation>
    <scope>NUCLEOTIDE SEQUENCE [LARGE SCALE GENOMIC DNA]</scope>
    <source>
        <strain evidence="3 4">U0301</strain>
    </source>
</reference>
<evidence type="ECO:0000313" key="4">
    <source>
        <dbReference type="Proteomes" id="UP000265509"/>
    </source>
</evidence>
<gene>
    <name evidence="3" type="ORF">DWB85_08770</name>
</gene>
<feature type="compositionally biased region" description="Low complexity" evidence="1">
    <location>
        <begin position="75"/>
        <end position="90"/>
    </location>
</feature>
<dbReference type="AlphaFoldDB" id="A0A3L7E0V7"/>
<keyword evidence="2" id="KW-1133">Transmembrane helix</keyword>
<keyword evidence="2" id="KW-0472">Membrane</keyword>
<feature type="compositionally biased region" description="Low complexity" evidence="1">
    <location>
        <begin position="100"/>
        <end position="126"/>
    </location>
</feature>
<organism evidence="3 4">
    <name type="scientific">Seongchinamella sediminis</name>
    <dbReference type="NCBI Taxonomy" id="2283635"/>
    <lineage>
        <taxon>Bacteria</taxon>
        <taxon>Pseudomonadati</taxon>
        <taxon>Pseudomonadota</taxon>
        <taxon>Gammaproteobacteria</taxon>
        <taxon>Cellvibrionales</taxon>
        <taxon>Halieaceae</taxon>
        <taxon>Seongchinamella</taxon>
    </lineage>
</organism>
<sequence>MPLPSPRSPRELDERILARARAAAPQQHRRGPLAWAGGLATAAVLVVAVYLLRLSDTATLTPAPASDPVQEEEAAGAPATAEIAPAANQADPQQKLKMSAARPAADFAAQAPAAERAEAAAAAPAAGDETPGPDINAELLRLQALEAAGKREQALREYAELRRRCADCALPQTLEQALAQLPREQQ</sequence>
<dbReference type="EMBL" id="QRAN01000008">
    <property type="protein sequence ID" value="RLQ22023.1"/>
    <property type="molecule type" value="Genomic_DNA"/>
</dbReference>
<feature type="region of interest" description="Disordered" evidence="1">
    <location>
        <begin position="60"/>
        <end position="135"/>
    </location>
</feature>
<dbReference type="Proteomes" id="UP000265509">
    <property type="component" value="Unassembled WGS sequence"/>
</dbReference>
<accession>A0A3L7E0V7</accession>
<evidence type="ECO:0000313" key="3">
    <source>
        <dbReference type="EMBL" id="RLQ22023.1"/>
    </source>
</evidence>
<evidence type="ECO:0000256" key="1">
    <source>
        <dbReference type="SAM" id="MobiDB-lite"/>
    </source>
</evidence>
<protein>
    <submittedName>
        <fullName evidence="3">Uncharacterized protein</fullName>
    </submittedName>
</protein>